<dbReference type="Proteomes" id="UP000267164">
    <property type="component" value="Chromosome"/>
</dbReference>
<gene>
    <name evidence="3" type="ORF">D7D52_36545</name>
</gene>
<dbReference type="AlphaFoldDB" id="A0A386ZMJ2"/>
<keyword evidence="4" id="KW-1185">Reference proteome</keyword>
<feature type="region of interest" description="Disordered" evidence="1">
    <location>
        <begin position="85"/>
        <end position="120"/>
    </location>
</feature>
<dbReference type="OrthoDB" id="5241882at2"/>
<dbReference type="EMBL" id="CP032568">
    <property type="protein sequence ID" value="AYF78430.1"/>
    <property type="molecule type" value="Genomic_DNA"/>
</dbReference>
<feature type="domain" description="Putative mannosyltransferase YkcA/B-like C-terminal" evidence="2">
    <location>
        <begin position="32"/>
        <end position="87"/>
    </location>
</feature>
<feature type="region of interest" description="Disordered" evidence="1">
    <location>
        <begin position="13"/>
        <end position="35"/>
    </location>
</feature>
<evidence type="ECO:0000259" key="2">
    <source>
        <dbReference type="Pfam" id="PF24878"/>
    </source>
</evidence>
<dbReference type="KEGG" id="nyu:D7D52_36545"/>
<name>A0A386ZMJ2_9NOCA</name>
<organism evidence="3 4">
    <name type="scientific">Nocardia yunnanensis</name>
    <dbReference type="NCBI Taxonomy" id="2382165"/>
    <lineage>
        <taxon>Bacteria</taxon>
        <taxon>Bacillati</taxon>
        <taxon>Actinomycetota</taxon>
        <taxon>Actinomycetes</taxon>
        <taxon>Mycobacteriales</taxon>
        <taxon>Nocardiaceae</taxon>
        <taxon>Nocardia</taxon>
    </lineage>
</organism>
<feature type="compositionally biased region" description="Polar residues" evidence="1">
    <location>
        <begin position="110"/>
        <end position="120"/>
    </location>
</feature>
<evidence type="ECO:0000313" key="3">
    <source>
        <dbReference type="EMBL" id="AYF78430.1"/>
    </source>
</evidence>
<evidence type="ECO:0000313" key="4">
    <source>
        <dbReference type="Proteomes" id="UP000267164"/>
    </source>
</evidence>
<protein>
    <recommendedName>
        <fullName evidence="2">Putative mannosyltransferase YkcA/B-like C-terminal domain-containing protein</fullName>
    </recommendedName>
</protein>
<evidence type="ECO:0000256" key="1">
    <source>
        <dbReference type="SAM" id="MobiDB-lite"/>
    </source>
</evidence>
<accession>A0A386ZMJ2</accession>
<sequence length="120" mass="11920">MVVVTASLQDSASVVPPLPPAVEREGGRFSGNGSSAAAGLELQTEKAVMAIGGFSGSDPTPTLAEFQADVKAGKIGYYILQNNGRGGIPRATTGTPPVNPAPTLLPVGSDATSTPTSPTG</sequence>
<reference evidence="3 4" key="1">
    <citation type="submission" date="2018-09" db="EMBL/GenBank/DDBJ databases">
        <title>Nocardia yunnanensis sp. nov., an actinomycete isolated from a soil sample.</title>
        <authorList>
            <person name="Zhang J."/>
        </authorList>
    </citation>
    <scope>NUCLEOTIDE SEQUENCE [LARGE SCALE GENOMIC DNA]</scope>
    <source>
        <strain evidence="3 4">CFHS0054</strain>
    </source>
</reference>
<dbReference type="InterPro" id="IPR056785">
    <property type="entry name" value="YkcA/B-like_C"/>
</dbReference>
<proteinExistence type="predicted"/>
<dbReference type="Pfam" id="PF24878">
    <property type="entry name" value="YkcB_C"/>
    <property type="match status" value="1"/>
</dbReference>